<name>A0A841FRG6_9ACTN</name>
<dbReference type="Gene3D" id="3.10.105.10">
    <property type="entry name" value="Dipeptide-binding Protein, Domain 3"/>
    <property type="match status" value="1"/>
</dbReference>
<dbReference type="SUPFAM" id="SSF53850">
    <property type="entry name" value="Periplasmic binding protein-like II"/>
    <property type="match status" value="1"/>
</dbReference>
<dbReference type="Gene3D" id="3.40.190.10">
    <property type="entry name" value="Periplasmic binding protein-like II"/>
    <property type="match status" value="1"/>
</dbReference>
<feature type="compositionally biased region" description="Low complexity" evidence="1">
    <location>
        <begin position="48"/>
        <end position="60"/>
    </location>
</feature>
<dbReference type="GO" id="GO:0015833">
    <property type="term" value="P:peptide transport"/>
    <property type="evidence" value="ECO:0007669"/>
    <property type="project" value="TreeGrafter"/>
</dbReference>
<keyword evidence="2" id="KW-1133">Transmembrane helix</keyword>
<evidence type="ECO:0000313" key="5">
    <source>
        <dbReference type="Proteomes" id="UP000548476"/>
    </source>
</evidence>
<feature type="domain" description="Solute-binding protein family 5" evidence="3">
    <location>
        <begin position="176"/>
        <end position="541"/>
    </location>
</feature>
<protein>
    <submittedName>
        <fullName evidence="4">ABC-type transport system substrate-binding protein</fullName>
    </submittedName>
</protein>
<sequence length="621" mass="66137">MSQPPYPGPPPPPGQPQQPYGQPPQYQPPQQPQYPPPPQQQPYPPQGYQPQQPVYGQPPAQQFPPPPMQQPWQQPVPPPAKKPGIGLFLGIGGGALAAVAAIVVLVIALSGNSTPTPVLADPSGDPGVTTNDAVLGFVSSTPTSLLPGNSGFEAENTVLQGLYAGLTRTDPVTGLPVNRLAESITSTDARTWTIKLLPGYTFHNGEPVTSSSFVDAWNYVADEANVMTGAFFFDRFDGYEAAQGSASTMSGLKVVDDSTFTVALTEPWAVFPTALAYPVMAPMARECLDAMSGCESLPIGNGPFRMGGPWSPGSPELSLTRWDDFAGEKPQYGGVGFRFIDDPNAASAALASGEADLARLWSGAAAATDADNRVSLPTAQISYLGFPTGKKPYQSADLRRALSLAIDRESIIKGFGFDSLLPADAFTPPGVAGHVDDTCADCAFDPEKAKELFGKAKWPAKDPIQFSHSVNNTTAAQYLEAVCASITTVLGVDCSVDPMESMEFLDASSKRSFKTPWASGWIPDQANVEAFLRPLYGPGNYFGYANPEFDALIEQGNAKTTMEEAFPLYQQAEGLLNADMPAIPFANEQYVAGFSDRLVADSLVIDPTTEAPQFDLLKVKE</sequence>
<dbReference type="Proteomes" id="UP000548476">
    <property type="component" value="Unassembled WGS sequence"/>
</dbReference>
<keyword evidence="2" id="KW-0472">Membrane</keyword>
<feature type="transmembrane region" description="Helical" evidence="2">
    <location>
        <begin position="87"/>
        <end position="109"/>
    </location>
</feature>
<feature type="compositionally biased region" description="Pro residues" evidence="1">
    <location>
        <begin position="61"/>
        <end position="79"/>
    </location>
</feature>
<feature type="region of interest" description="Disordered" evidence="1">
    <location>
        <begin position="1"/>
        <end position="79"/>
    </location>
</feature>
<dbReference type="AlphaFoldDB" id="A0A841FRG6"/>
<feature type="compositionally biased region" description="Pro residues" evidence="1">
    <location>
        <begin position="1"/>
        <end position="47"/>
    </location>
</feature>
<evidence type="ECO:0000256" key="2">
    <source>
        <dbReference type="SAM" id="Phobius"/>
    </source>
</evidence>
<evidence type="ECO:0000256" key="1">
    <source>
        <dbReference type="SAM" id="MobiDB-lite"/>
    </source>
</evidence>
<dbReference type="InterPro" id="IPR039424">
    <property type="entry name" value="SBP_5"/>
</dbReference>
<dbReference type="PANTHER" id="PTHR30290">
    <property type="entry name" value="PERIPLASMIC BINDING COMPONENT OF ABC TRANSPORTER"/>
    <property type="match status" value="1"/>
</dbReference>
<evidence type="ECO:0000259" key="3">
    <source>
        <dbReference type="Pfam" id="PF00496"/>
    </source>
</evidence>
<dbReference type="GO" id="GO:1904680">
    <property type="term" value="F:peptide transmembrane transporter activity"/>
    <property type="evidence" value="ECO:0007669"/>
    <property type="project" value="TreeGrafter"/>
</dbReference>
<keyword evidence="2" id="KW-0812">Transmembrane</keyword>
<evidence type="ECO:0000313" key="4">
    <source>
        <dbReference type="EMBL" id="MBB6035887.1"/>
    </source>
</evidence>
<proteinExistence type="predicted"/>
<accession>A0A841FRG6</accession>
<dbReference type="InterPro" id="IPR000914">
    <property type="entry name" value="SBP_5_dom"/>
</dbReference>
<organism evidence="4 5">
    <name type="scientific">Phytomonospora endophytica</name>
    <dbReference type="NCBI Taxonomy" id="714109"/>
    <lineage>
        <taxon>Bacteria</taxon>
        <taxon>Bacillati</taxon>
        <taxon>Actinomycetota</taxon>
        <taxon>Actinomycetes</taxon>
        <taxon>Micromonosporales</taxon>
        <taxon>Micromonosporaceae</taxon>
        <taxon>Phytomonospora</taxon>
    </lineage>
</organism>
<dbReference type="CDD" id="cd00995">
    <property type="entry name" value="PBP2_NikA_DppA_OppA_like"/>
    <property type="match status" value="1"/>
</dbReference>
<reference evidence="4 5" key="1">
    <citation type="submission" date="2020-08" db="EMBL/GenBank/DDBJ databases">
        <title>Genomic Encyclopedia of Type Strains, Phase IV (KMG-IV): sequencing the most valuable type-strain genomes for metagenomic binning, comparative biology and taxonomic classification.</title>
        <authorList>
            <person name="Goeker M."/>
        </authorList>
    </citation>
    <scope>NUCLEOTIDE SEQUENCE [LARGE SCALE GENOMIC DNA]</scope>
    <source>
        <strain evidence="4 5">YIM 65646</strain>
    </source>
</reference>
<dbReference type="Gene3D" id="3.90.76.10">
    <property type="entry name" value="Dipeptide-binding Protein, Domain 1"/>
    <property type="match status" value="1"/>
</dbReference>
<dbReference type="RefSeq" id="WP_184788715.1">
    <property type="nucleotide sequence ID" value="NZ_BONT01000105.1"/>
</dbReference>
<dbReference type="SUPFAM" id="SSF81995">
    <property type="entry name" value="beta-sandwich domain of Sec23/24"/>
    <property type="match status" value="1"/>
</dbReference>
<dbReference type="PANTHER" id="PTHR30290:SF83">
    <property type="entry name" value="ABC TRANSPORTER SUBSTRATE-BINDING PROTEIN"/>
    <property type="match status" value="1"/>
</dbReference>
<dbReference type="EMBL" id="JACHGT010000007">
    <property type="protein sequence ID" value="MBB6035887.1"/>
    <property type="molecule type" value="Genomic_DNA"/>
</dbReference>
<keyword evidence="5" id="KW-1185">Reference proteome</keyword>
<comment type="caution">
    <text evidence="4">The sequence shown here is derived from an EMBL/GenBank/DDBJ whole genome shotgun (WGS) entry which is preliminary data.</text>
</comment>
<dbReference type="Pfam" id="PF00496">
    <property type="entry name" value="SBP_bac_5"/>
    <property type="match status" value="1"/>
</dbReference>
<gene>
    <name evidence="4" type="ORF">HNR73_003751</name>
</gene>